<keyword evidence="2" id="KW-0732">Signal</keyword>
<evidence type="ECO:0000313" key="4">
    <source>
        <dbReference type="Proteomes" id="UP000006514"/>
    </source>
</evidence>
<keyword evidence="4" id="KW-1185">Reference proteome</keyword>
<organism evidence="3 4">
    <name type="scientific">Auricularia subglabra (strain TFB-10046 / SS5)</name>
    <name type="common">White-rot fungus</name>
    <name type="synonym">Auricularia delicata (strain TFB10046)</name>
    <dbReference type="NCBI Taxonomy" id="717982"/>
    <lineage>
        <taxon>Eukaryota</taxon>
        <taxon>Fungi</taxon>
        <taxon>Dikarya</taxon>
        <taxon>Basidiomycota</taxon>
        <taxon>Agaricomycotina</taxon>
        <taxon>Agaricomycetes</taxon>
        <taxon>Auriculariales</taxon>
        <taxon>Auriculariaceae</taxon>
        <taxon>Auricularia</taxon>
    </lineage>
</organism>
<evidence type="ECO:0000256" key="2">
    <source>
        <dbReference type="SAM" id="SignalP"/>
    </source>
</evidence>
<dbReference type="Proteomes" id="UP000006514">
    <property type="component" value="Unassembled WGS sequence"/>
</dbReference>
<feature type="signal peptide" evidence="2">
    <location>
        <begin position="1"/>
        <end position="16"/>
    </location>
</feature>
<dbReference type="EMBL" id="JH688560">
    <property type="protein sequence ID" value="EJD32913.1"/>
    <property type="molecule type" value="Genomic_DNA"/>
</dbReference>
<sequence>MLLALVCVSEVVTVSGGTSPQFHRLPPPPLPCFRCCPLAAPVPPPPPVLAPALVRAVAEASALRNRLKRTFDGDCFVSDGQGGYMSTRTQGHVATPFVVDYVKLQELSTLRRVGEMATQTPAATSVQSQVVDTADQDTAGDCCTSDNGVTRSWRQQTATAPVTVQAPPRRKRAREEDFRGRVAVREQAQGANRTAAYENEGAAAVESAGRFANRSDETMALTSALPAAEPAQEAVPFAGPARWLCTRICAAPVTVVPSRCSRRIQELAEKRAAERAADAAAASPTHRGNRGRDNGTRNIHLSRCPNASRTCALL</sequence>
<dbReference type="InParanoid" id="J0WKT1"/>
<name>J0WKT1_AURST</name>
<evidence type="ECO:0000256" key="1">
    <source>
        <dbReference type="SAM" id="MobiDB-lite"/>
    </source>
</evidence>
<dbReference type="AlphaFoldDB" id="J0WKT1"/>
<feature type="chain" id="PRO_5003740939" evidence="2">
    <location>
        <begin position="17"/>
        <end position="314"/>
    </location>
</feature>
<protein>
    <submittedName>
        <fullName evidence="3">Uncharacterized protein</fullName>
    </submittedName>
</protein>
<dbReference type="KEGG" id="adl:AURDEDRAFT_189111"/>
<accession>J0WKT1</accession>
<gene>
    <name evidence="3" type="ORF">AURDEDRAFT_189111</name>
</gene>
<proteinExistence type="predicted"/>
<evidence type="ECO:0000313" key="3">
    <source>
        <dbReference type="EMBL" id="EJD32913.1"/>
    </source>
</evidence>
<feature type="region of interest" description="Disordered" evidence="1">
    <location>
        <begin position="275"/>
        <end position="301"/>
    </location>
</feature>
<reference evidence="4" key="1">
    <citation type="journal article" date="2012" name="Science">
        <title>The Paleozoic origin of enzymatic lignin decomposition reconstructed from 31 fungal genomes.</title>
        <authorList>
            <person name="Floudas D."/>
            <person name="Binder M."/>
            <person name="Riley R."/>
            <person name="Barry K."/>
            <person name="Blanchette R.A."/>
            <person name="Henrissat B."/>
            <person name="Martinez A.T."/>
            <person name="Otillar R."/>
            <person name="Spatafora J.W."/>
            <person name="Yadav J.S."/>
            <person name="Aerts A."/>
            <person name="Benoit I."/>
            <person name="Boyd A."/>
            <person name="Carlson A."/>
            <person name="Copeland A."/>
            <person name="Coutinho P.M."/>
            <person name="de Vries R.P."/>
            <person name="Ferreira P."/>
            <person name="Findley K."/>
            <person name="Foster B."/>
            <person name="Gaskell J."/>
            <person name="Glotzer D."/>
            <person name="Gorecki P."/>
            <person name="Heitman J."/>
            <person name="Hesse C."/>
            <person name="Hori C."/>
            <person name="Igarashi K."/>
            <person name="Jurgens J.A."/>
            <person name="Kallen N."/>
            <person name="Kersten P."/>
            <person name="Kohler A."/>
            <person name="Kuees U."/>
            <person name="Kumar T.K.A."/>
            <person name="Kuo A."/>
            <person name="LaButti K."/>
            <person name="Larrondo L.F."/>
            <person name="Lindquist E."/>
            <person name="Ling A."/>
            <person name="Lombard V."/>
            <person name="Lucas S."/>
            <person name="Lundell T."/>
            <person name="Martin R."/>
            <person name="McLaughlin D.J."/>
            <person name="Morgenstern I."/>
            <person name="Morin E."/>
            <person name="Murat C."/>
            <person name="Nagy L.G."/>
            <person name="Nolan M."/>
            <person name="Ohm R.A."/>
            <person name="Patyshakuliyeva A."/>
            <person name="Rokas A."/>
            <person name="Ruiz-Duenas F.J."/>
            <person name="Sabat G."/>
            <person name="Salamov A."/>
            <person name="Samejima M."/>
            <person name="Schmutz J."/>
            <person name="Slot J.C."/>
            <person name="St John F."/>
            <person name="Stenlid J."/>
            <person name="Sun H."/>
            <person name="Sun S."/>
            <person name="Syed K."/>
            <person name="Tsang A."/>
            <person name="Wiebenga A."/>
            <person name="Young D."/>
            <person name="Pisabarro A."/>
            <person name="Eastwood D.C."/>
            <person name="Martin F."/>
            <person name="Cullen D."/>
            <person name="Grigoriev I.V."/>
            <person name="Hibbett D.S."/>
        </authorList>
    </citation>
    <scope>NUCLEOTIDE SEQUENCE [LARGE SCALE GENOMIC DNA]</scope>
    <source>
        <strain evidence="4">TFB10046</strain>
    </source>
</reference>